<sequence length="598" mass="67226">MPSDVSPSAPATQTRKFRVAPAIIRNLIERQAGTFEKALMENVMNAIDAGATRVHVTLDRHGYTVDDDGRGFASIHEIEQYFDTFGFEHEGNALQAGRTYGTFGIGRGQQWNWASTEYRSHTFKMAVDIRSERGLDYLLEDGLQDHPGTVITGTFYEPMSSDVLFRVRSELKNLVKYSLVPITLDGQNISVQPSSETWTLETDDAYLRVTDGSYARVYNIGMLVGRFQVSRCGAAGVIVTKAPLDLNMARNDVMDSDERWKRIRSAMRRLNSEKVQKRKRLTEDDLRVLAQELQQGNVEASHELMQRALLVTDTNGRSITLIDFGRRLHGFMPVMLHDDTSQYGNAYAHAQNLAYVLHPKTLERWDVGTPQAFMDAVRQVFQALQRAFPYDGVYSHMVEILQNNRVVPDLKTLLPNFADERATLVSSDLNASEHAVLRSLNDLVPPLNRAVRTARSAMGLDMPTLGVQRIHVGRSETDRAWWGEKHSLVIDQREIRQALTTSDDFNRLLLLLAQMAFQAGYGGEDTATNSDQRLIFLTEHLPIVTFYADTLKHTVDALYKAGVKPPARLINTLGRLERLSDQEDTGPLDLGDGPTDLT</sequence>
<dbReference type="Proteomes" id="UP000603865">
    <property type="component" value="Unassembled WGS sequence"/>
</dbReference>
<dbReference type="AlphaFoldDB" id="A0A918CC93"/>
<gene>
    <name evidence="1" type="ORF">GCM10008957_32190</name>
</gene>
<evidence type="ECO:0000313" key="2">
    <source>
        <dbReference type="Proteomes" id="UP000603865"/>
    </source>
</evidence>
<dbReference type="EMBL" id="BMQL01000020">
    <property type="protein sequence ID" value="GGR17151.1"/>
    <property type="molecule type" value="Genomic_DNA"/>
</dbReference>
<comment type="caution">
    <text evidence="1">The sequence shown here is derived from an EMBL/GenBank/DDBJ whole genome shotgun (WGS) entry which is preliminary data.</text>
</comment>
<protein>
    <submittedName>
        <fullName evidence="1">Uncharacterized protein</fullName>
    </submittedName>
</protein>
<reference evidence="1" key="1">
    <citation type="journal article" date="2014" name="Int. J. Syst. Evol. Microbiol.">
        <title>Complete genome sequence of Corynebacterium casei LMG S-19264T (=DSM 44701T), isolated from a smear-ripened cheese.</title>
        <authorList>
            <consortium name="US DOE Joint Genome Institute (JGI-PGF)"/>
            <person name="Walter F."/>
            <person name="Albersmeier A."/>
            <person name="Kalinowski J."/>
            <person name="Ruckert C."/>
        </authorList>
    </citation>
    <scope>NUCLEOTIDE SEQUENCE</scope>
    <source>
        <strain evidence="1">JCM 31311</strain>
    </source>
</reference>
<organism evidence="1 2">
    <name type="scientific">Deinococcus ruber</name>
    <dbReference type="NCBI Taxonomy" id="1848197"/>
    <lineage>
        <taxon>Bacteria</taxon>
        <taxon>Thermotogati</taxon>
        <taxon>Deinococcota</taxon>
        <taxon>Deinococci</taxon>
        <taxon>Deinococcales</taxon>
        <taxon>Deinococcaceae</taxon>
        <taxon>Deinococcus</taxon>
    </lineage>
</organism>
<name>A0A918CC93_9DEIO</name>
<dbReference type="SUPFAM" id="SSF55874">
    <property type="entry name" value="ATPase domain of HSP90 chaperone/DNA topoisomerase II/histidine kinase"/>
    <property type="match status" value="1"/>
</dbReference>
<evidence type="ECO:0000313" key="1">
    <source>
        <dbReference type="EMBL" id="GGR17151.1"/>
    </source>
</evidence>
<proteinExistence type="predicted"/>
<reference evidence="1" key="2">
    <citation type="submission" date="2020-09" db="EMBL/GenBank/DDBJ databases">
        <authorList>
            <person name="Sun Q."/>
            <person name="Ohkuma M."/>
        </authorList>
    </citation>
    <scope>NUCLEOTIDE SEQUENCE</scope>
    <source>
        <strain evidence="1">JCM 31311</strain>
    </source>
</reference>
<dbReference type="RefSeq" id="WP_189091548.1">
    <property type="nucleotide sequence ID" value="NZ_BMQL01000020.1"/>
</dbReference>
<dbReference type="Gene3D" id="3.30.565.10">
    <property type="entry name" value="Histidine kinase-like ATPase, C-terminal domain"/>
    <property type="match status" value="1"/>
</dbReference>
<accession>A0A918CC93</accession>
<dbReference type="InterPro" id="IPR036890">
    <property type="entry name" value="HATPase_C_sf"/>
</dbReference>
<dbReference type="Pfam" id="PF13589">
    <property type="entry name" value="HATPase_c_3"/>
    <property type="match status" value="1"/>
</dbReference>
<keyword evidence="2" id="KW-1185">Reference proteome</keyword>